<accession>A0A0F0LXF5</accession>
<protein>
    <recommendedName>
        <fullName evidence="1">DUF1990 domain-containing protein</fullName>
    </recommendedName>
</protein>
<dbReference type="PANTHER" id="PTHR34202:SF1">
    <property type="entry name" value="UPF0548 PROTEIN"/>
    <property type="match status" value="1"/>
</dbReference>
<comment type="caution">
    <text evidence="2">The sequence shown here is derived from an EMBL/GenBank/DDBJ whole genome shotgun (WGS) entry which is preliminary data.</text>
</comment>
<dbReference type="STRING" id="582680.RS86_00350"/>
<evidence type="ECO:0000313" key="3">
    <source>
        <dbReference type="Proteomes" id="UP000033740"/>
    </source>
</evidence>
<sequence length="228" mass="25086">MSPSGSASSLVVMRRGTFREGTVDYAAVGATHAPDLMQYPPERSVPAEESWRLGSGEERFRTAGDALLSWTAQRAAGLQLTDVRPASTPGYAGVSFDAEGAPIAPSHTEVEPRYDEDGTPWAGPGMTLKLHGRVSGMRADAELRVISVTEQTHRIGFVLGTVAGSVVSGEESFDIEWNDADEVWFTVRAFDRPNSFLYRSFPYLVKRRRRELFARYLRAISPLYATPV</sequence>
<feature type="domain" description="DUF1990" evidence="1">
    <location>
        <begin position="123"/>
        <end position="218"/>
    </location>
</feature>
<dbReference type="Pfam" id="PF09348">
    <property type="entry name" value="DUF1990"/>
    <property type="match status" value="2"/>
</dbReference>
<evidence type="ECO:0000259" key="1">
    <source>
        <dbReference type="Pfam" id="PF09348"/>
    </source>
</evidence>
<dbReference type="AlphaFoldDB" id="A0A0F0LXF5"/>
<dbReference type="InterPro" id="IPR018960">
    <property type="entry name" value="DUF1990"/>
</dbReference>
<reference evidence="2 3" key="1">
    <citation type="submission" date="2015-02" db="EMBL/GenBank/DDBJ databases">
        <title>Draft genome sequences of ten Microbacterium spp. with emphasis on heavy metal contaminated environments.</title>
        <authorList>
            <person name="Corretto E."/>
        </authorList>
    </citation>
    <scope>NUCLEOTIDE SEQUENCE [LARGE SCALE GENOMIC DNA]</scope>
    <source>
        <strain evidence="2 3">ARN176</strain>
    </source>
</reference>
<gene>
    <name evidence="2" type="ORF">RS86_00350</name>
</gene>
<evidence type="ECO:0000313" key="2">
    <source>
        <dbReference type="EMBL" id="KJL36081.1"/>
    </source>
</evidence>
<dbReference type="EMBL" id="JYIX01000021">
    <property type="protein sequence ID" value="KJL36081.1"/>
    <property type="molecule type" value="Genomic_DNA"/>
</dbReference>
<name>A0A0F0LXF5_9MICO</name>
<keyword evidence="3" id="KW-1185">Reference proteome</keyword>
<dbReference type="Proteomes" id="UP000033740">
    <property type="component" value="Unassembled WGS sequence"/>
</dbReference>
<dbReference type="PATRIC" id="fig|582680.6.peg.361"/>
<proteinExistence type="predicted"/>
<organism evidence="2 3">
    <name type="scientific">Microbacterium azadirachtae</name>
    <dbReference type="NCBI Taxonomy" id="582680"/>
    <lineage>
        <taxon>Bacteria</taxon>
        <taxon>Bacillati</taxon>
        <taxon>Actinomycetota</taxon>
        <taxon>Actinomycetes</taxon>
        <taxon>Micrococcales</taxon>
        <taxon>Microbacteriaceae</taxon>
        <taxon>Microbacterium</taxon>
    </lineage>
</organism>
<dbReference type="PANTHER" id="PTHR34202">
    <property type="entry name" value="UPF0548 PROTEIN"/>
    <property type="match status" value="1"/>
</dbReference>
<feature type="domain" description="DUF1990" evidence="1">
    <location>
        <begin position="25"/>
        <end position="95"/>
    </location>
</feature>